<name>A0A9W4T2C4_9GLOM</name>
<organism evidence="1 2">
    <name type="scientific">Funneliformis geosporum</name>
    <dbReference type="NCBI Taxonomy" id="1117311"/>
    <lineage>
        <taxon>Eukaryota</taxon>
        <taxon>Fungi</taxon>
        <taxon>Fungi incertae sedis</taxon>
        <taxon>Mucoromycota</taxon>
        <taxon>Glomeromycotina</taxon>
        <taxon>Glomeromycetes</taxon>
        <taxon>Glomerales</taxon>
        <taxon>Glomeraceae</taxon>
        <taxon>Funneliformis</taxon>
    </lineage>
</organism>
<gene>
    <name evidence="1" type="ORF">FWILDA_LOCUS14112</name>
</gene>
<dbReference type="Proteomes" id="UP001153678">
    <property type="component" value="Unassembled WGS sequence"/>
</dbReference>
<reference evidence="1" key="1">
    <citation type="submission" date="2022-08" db="EMBL/GenBank/DDBJ databases">
        <authorList>
            <person name="Kallberg Y."/>
            <person name="Tangrot J."/>
            <person name="Rosling A."/>
        </authorList>
    </citation>
    <scope>NUCLEOTIDE SEQUENCE</scope>
    <source>
        <strain evidence="1">Wild A</strain>
    </source>
</reference>
<evidence type="ECO:0000313" key="1">
    <source>
        <dbReference type="EMBL" id="CAI2189504.1"/>
    </source>
</evidence>
<keyword evidence="2" id="KW-1185">Reference proteome</keyword>
<proteinExistence type="predicted"/>
<evidence type="ECO:0000313" key="2">
    <source>
        <dbReference type="Proteomes" id="UP001153678"/>
    </source>
</evidence>
<dbReference type="AlphaFoldDB" id="A0A9W4T2C4"/>
<accession>A0A9W4T2C4</accession>
<protein>
    <submittedName>
        <fullName evidence="1">13190_t:CDS:1</fullName>
    </submittedName>
</protein>
<comment type="caution">
    <text evidence="1">The sequence shown here is derived from an EMBL/GenBank/DDBJ whole genome shotgun (WGS) entry which is preliminary data.</text>
</comment>
<dbReference type="OrthoDB" id="2354161at2759"/>
<dbReference type="EMBL" id="CAMKVN010005869">
    <property type="protein sequence ID" value="CAI2189504.1"/>
    <property type="molecule type" value="Genomic_DNA"/>
</dbReference>
<sequence>MECLYQYTIKHGLDPEKFSIVTEAEKKKGTVNKRKRDNPLMIDPRKYYPFLTDRDRLIGEELMRHKIFAQA</sequence>